<reference evidence="2" key="1">
    <citation type="journal article" date="2016" name="Genome Announc.">
        <title>Genome sequence of Ustilaginoidea virens IPU010, a rice pathogenic fungus causing false smut.</title>
        <authorList>
            <person name="Kumagai T."/>
            <person name="Ishii T."/>
            <person name="Terai G."/>
            <person name="Umemura M."/>
            <person name="Machida M."/>
            <person name="Asai K."/>
        </authorList>
    </citation>
    <scope>NUCLEOTIDE SEQUENCE [LARGE SCALE GENOMIC DNA]</scope>
    <source>
        <strain evidence="2">IPU010</strain>
    </source>
</reference>
<dbReference type="EMBL" id="BBTG02000003">
    <property type="protein sequence ID" value="GAO19338.1"/>
    <property type="molecule type" value="Genomic_DNA"/>
</dbReference>
<name>A0A1B5L9D3_USTVR</name>
<accession>A0A1B5L9D3</accession>
<proteinExistence type="predicted"/>
<comment type="caution">
    <text evidence="1">The sequence shown here is derived from an EMBL/GenBank/DDBJ whole genome shotgun (WGS) entry which is preliminary data.</text>
</comment>
<evidence type="ECO:0000313" key="2">
    <source>
        <dbReference type="Proteomes" id="UP000054053"/>
    </source>
</evidence>
<protein>
    <submittedName>
        <fullName evidence="1">Uncharacterized protein</fullName>
    </submittedName>
</protein>
<evidence type="ECO:0000313" key="1">
    <source>
        <dbReference type="EMBL" id="GAO19338.1"/>
    </source>
</evidence>
<dbReference type="Proteomes" id="UP000054053">
    <property type="component" value="Unassembled WGS sequence"/>
</dbReference>
<gene>
    <name evidence="1" type="ORF">UVI_02008680</name>
</gene>
<dbReference type="AlphaFoldDB" id="A0A1B5L9D3"/>
<sequence>MDNWVNCIARIQKGLGLAMLESVVKDTFDLWAASKDISARYLEKTRRIAFASWAVNSKRFTGVVVHVRCRPVHLSFFVDAQELPRY</sequence>
<organism evidence="1 2">
    <name type="scientific">Ustilaginoidea virens</name>
    <name type="common">Rice false smut fungus</name>
    <name type="synonym">Villosiclava virens</name>
    <dbReference type="NCBI Taxonomy" id="1159556"/>
    <lineage>
        <taxon>Eukaryota</taxon>
        <taxon>Fungi</taxon>
        <taxon>Dikarya</taxon>
        <taxon>Ascomycota</taxon>
        <taxon>Pezizomycotina</taxon>
        <taxon>Sordariomycetes</taxon>
        <taxon>Hypocreomycetidae</taxon>
        <taxon>Hypocreales</taxon>
        <taxon>Clavicipitaceae</taxon>
        <taxon>Ustilaginoidea</taxon>
    </lineage>
</organism>